<feature type="non-terminal residue" evidence="5">
    <location>
        <position position="1"/>
    </location>
</feature>
<feature type="compositionally biased region" description="Basic and acidic residues" evidence="2">
    <location>
        <begin position="2986"/>
        <end position="3002"/>
    </location>
</feature>
<dbReference type="Pfam" id="PF25281">
    <property type="entry name" value="MBL_MAP1B"/>
    <property type="match status" value="1"/>
</dbReference>
<feature type="compositionally biased region" description="Basic and acidic residues" evidence="2">
    <location>
        <begin position="1206"/>
        <end position="1241"/>
    </location>
</feature>
<feature type="compositionally biased region" description="Polar residues" evidence="2">
    <location>
        <begin position="2437"/>
        <end position="2447"/>
    </location>
</feature>
<feature type="region of interest" description="Disordered" evidence="2">
    <location>
        <begin position="2213"/>
        <end position="2242"/>
    </location>
</feature>
<dbReference type="GO" id="GO:0030425">
    <property type="term" value="C:dendrite"/>
    <property type="evidence" value="ECO:0007669"/>
    <property type="project" value="TreeGrafter"/>
</dbReference>
<feature type="compositionally biased region" description="Basic and acidic residues" evidence="2">
    <location>
        <begin position="3081"/>
        <end position="3116"/>
    </location>
</feature>
<feature type="compositionally biased region" description="Basic and acidic residues" evidence="2">
    <location>
        <begin position="1055"/>
        <end position="1073"/>
    </location>
</feature>
<dbReference type="GO" id="GO:0003779">
    <property type="term" value="F:actin binding"/>
    <property type="evidence" value="ECO:0007669"/>
    <property type="project" value="TreeGrafter"/>
</dbReference>
<dbReference type="PANTHER" id="PTHR13843:SF12">
    <property type="entry name" value="ATPASE F1_V1_A1 COMPLEX ALPHA_BETA SUBUNIT NUCLEOTIDE-BINDING DOMAIN-CONTAINING PROTEIN"/>
    <property type="match status" value="1"/>
</dbReference>
<feature type="region of interest" description="Disordered" evidence="2">
    <location>
        <begin position="3219"/>
        <end position="3437"/>
    </location>
</feature>
<dbReference type="GO" id="GO:0005874">
    <property type="term" value="C:microtubule"/>
    <property type="evidence" value="ECO:0007669"/>
    <property type="project" value="InterPro"/>
</dbReference>
<evidence type="ECO:0000259" key="4">
    <source>
        <dbReference type="Pfam" id="PF25281"/>
    </source>
</evidence>
<organism evidence="5 6">
    <name type="scientific">Pseudoatta argentina</name>
    <dbReference type="NCBI Taxonomy" id="621737"/>
    <lineage>
        <taxon>Eukaryota</taxon>
        <taxon>Metazoa</taxon>
        <taxon>Ecdysozoa</taxon>
        <taxon>Arthropoda</taxon>
        <taxon>Hexapoda</taxon>
        <taxon>Insecta</taxon>
        <taxon>Pterygota</taxon>
        <taxon>Neoptera</taxon>
        <taxon>Endopterygota</taxon>
        <taxon>Hymenoptera</taxon>
        <taxon>Apocrita</taxon>
        <taxon>Aculeata</taxon>
        <taxon>Formicoidea</taxon>
        <taxon>Formicidae</taxon>
        <taxon>Myrmicinae</taxon>
        <taxon>Pseudoatta</taxon>
    </lineage>
</organism>
<feature type="compositionally biased region" description="Polar residues" evidence="2">
    <location>
        <begin position="803"/>
        <end position="814"/>
    </location>
</feature>
<feature type="compositionally biased region" description="Basic and acidic residues" evidence="2">
    <location>
        <begin position="615"/>
        <end position="699"/>
    </location>
</feature>
<gene>
    <name evidence="5" type="primary">Futsch</name>
    <name evidence="5" type="ORF">G6Z78_0000224</name>
</gene>
<feature type="domain" description="Microtubule-associated protein 1A/B/S-like MBL-like" evidence="4">
    <location>
        <begin position="247"/>
        <end position="511"/>
    </location>
</feature>
<feature type="compositionally biased region" description="Basic and acidic residues" evidence="2">
    <location>
        <begin position="1081"/>
        <end position="1114"/>
    </location>
</feature>
<feature type="compositionally biased region" description="Basic and acidic residues" evidence="2">
    <location>
        <begin position="2764"/>
        <end position="2776"/>
    </location>
</feature>
<evidence type="ECO:0000313" key="5">
    <source>
        <dbReference type="EMBL" id="KAG5317779.1"/>
    </source>
</evidence>
<feature type="compositionally biased region" description="Basic and acidic residues" evidence="2">
    <location>
        <begin position="1585"/>
        <end position="1609"/>
    </location>
</feature>
<dbReference type="GO" id="GO:0045202">
    <property type="term" value="C:synapse"/>
    <property type="evidence" value="ECO:0007669"/>
    <property type="project" value="TreeGrafter"/>
</dbReference>
<feature type="region of interest" description="Disordered" evidence="2">
    <location>
        <begin position="1585"/>
        <end position="1617"/>
    </location>
</feature>
<keyword evidence="6" id="KW-1185">Reference proteome</keyword>
<feature type="region of interest" description="Disordered" evidence="2">
    <location>
        <begin position="4383"/>
        <end position="4466"/>
    </location>
</feature>
<feature type="region of interest" description="Disordered" evidence="2">
    <location>
        <begin position="899"/>
        <end position="1135"/>
    </location>
</feature>
<feature type="region of interest" description="Disordered" evidence="2">
    <location>
        <begin position="1206"/>
        <end position="1250"/>
    </location>
</feature>
<proteinExistence type="predicted"/>
<dbReference type="GO" id="GO:0000226">
    <property type="term" value="P:microtubule cytoskeleton organization"/>
    <property type="evidence" value="ECO:0007669"/>
    <property type="project" value="InterPro"/>
</dbReference>
<feature type="compositionally biased region" description="Basic and acidic residues" evidence="2">
    <location>
        <begin position="2970"/>
        <end position="2979"/>
    </location>
</feature>
<feature type="compositionally biased region" description="Basic and acidic residues" evidence="2">
    <location>
        <begin position="3563"/>
        <end position="3578"/>
    </location>
</feature>
<feature type="compositionally biased region" description="Basic and acidic residues" evidence="2">
    <location>
        <begin position="4523"/>
        <end position="4538"/>
    </location>
</feature>
<feature type="compositionally biased region" description="Basic and acidic residues" evidence="2">
    <location>
        <begin position="2869"/>
        <end position="2880"/>
    </location>
</feature>
<feature type="compositionally biased region" description="Polar residues" evidence="2">
    <location>
        <begin position="4274"/>
        <end position="4283"/>
    </location>
</feature>
<feature type="compositionally biased region" description="Basic and acidic residues" evidence="2">
    <location>
        <begin position="740"/>
        <end position="762"/>
    </location>
</feature>
<feature type="compositionally biased region" description="Basic and acidic residues" evidence="2">
    <location>
        <begin position="3154"/>
        <end position="3174"/>
    </location>
</feature>
<name>A0A836JL91_9HYME</name>
<feature type="region of interest" description="Disordered" evidence="2">
    <location>
        <begin position="1269"/>
        <end position="1302"/>
    </location>
</feature>
<protein>
    <submittedName>
        <fullName evidence="5">FUTSC protein</fullName>
    </submittedName>
</protein>
<feature type="compositionally biased region" description="Basic and acidic residues" evidence="2">
    <location>
        <begin position="2724"/>
        <end position="2738"/>
    </location>
</feature>
<dbReference type="InterPro" id="IPR026074">
    <property type="entry name" value="MAP1"/>
</dbReference>
<feature type="compositionally biased region" description="Basic and acidic residues" evidence="2">
    <location>
        <begin position="539"/>
        <end position="561"/>
    </location>
</feature>
<feature type="compositionally biased region" description="Polar residues" evidence="2">
    <location>
        <begin position="4452"/>
        <end position="4466"/>
    </location>
</feature>
<feature type="region of interest" description="Disordered" evidence="2">
    <location>
        <begin position="1487"/>
        <end position="1525"/>
    </location>
</feature>
<evidence type="ECO:0000256" key="2">
    <source>
        <dbReference type="SAM" id="MobiDB-lite"/>
    </source>
</evidence>
<feature type="compositionally biased region" description="Acidic residues" evidence="2">
    <location>
        <begin position="1511"/>
        <end position="1522"/>
    </location>
</feature>
<dbReference type="PANTHER" id="PTHR13843">
    <property type="entry name" value="MICROTUBULE-ASSOCIATED PROTEIN"/>
    <property type="match status" value="1"/>
</dbReference>
<feature type="region of interest" description="Disordered" evidence="2">
    <location>
        <begin position="4244"/>
        <end position="4299"/>
    </location>
</feature>
<dbReference type="InterPro" id="IPR056617">
    <property type="entry name" value="MAP1B/S_N"/>
</dbReference>
<dbReference type="GO" id="GO:0005875">
    <property type="term" value="C:microtubule associated complex"/>
    <property type="evidence" value="ECO:0007669"/>
    <property type="project" value="TreeGrafter"/>
</dbReference>
<dbReference type="EMBL" id="JAANIA010002128">
    <property type="protein sequence ID" value="KAG5317779.1"/>
    <property type="molecule type" value="Genomic_DNA"/>
</dbReference>
<feature type="compositionally biased region" description="Basic and acidic residues" evidence="2">
    <location>
        <begin position="2745"/>
        <end position="2757"/>
    </location>
</feature>
<comment type="caution">
    <text evidence="5">The sequence shown here is derived from an EMBL/GenBank/DDBJ whole genome shotgun (WGS) entry which is preliminary data.</text>
</comment>
<feature type="domain" description="Microtubule-associated protein 1B/S N-terminal" evidence="3">
    <location>
        <begin position="45"/>
        <end position="238"/>
    </location>
</feature>
<feature type="compositionally biased region" description="Polar residues" evidence="2">
    <location>
        <begin position="701"/>
        <end position="714"/>
    </location>
</feature>
<dbReference type="GO" id="GO:0016358">
    <property type="term" value="P:dendrite development"/>
    <property type="evidence" value="ECO:0007669"/>
    <property type="project" value="TreeGrafter"/>
</dbReference>
<reference evidence="5" key="1">
    <citation type="submission" date="2020-02" db="EMBL/GenBank/DDBJ databases">
        <title>Relaxed selection underlies rapid genomic changes in the transitions from sociality to social parasitism in ants.</title>
        <authorList>
            <person name="Bi X."/>
        </authorList>
    </citation>
    <scope>NUCLEOTIDE SEQUENCE</scope>
    <source>
        <strain evidence="5">BGI-DK2014c</strain>
        <tissue evidence="5">Whole body</tissue>
    </source>
</reference>
<feature type="region of interest" description="Disordered" evidence="2">
    <location>
        <begin position="4483"/>
        <end position="4538"/>
    </location>
</feature>
<feature type="compositionally biased region" description="Basic and acidic residues" evidence="2">
    <location>
        <begin position="815"/>
        <end position="831"/>
    </location>
</feature>
<feature type="compositionally biased region" description="Basic and acidic residues" evidence="2">
    <location>
        <begin position="2950"/>
        <end position="2963"/>
    </location>
</feature>
<feature type="region of interest" description="Disordered" evidence="2">
    <location>
        <begin position="1"/>
        <end position="37"/>
    </location>
</feature>
<dbReference type="InterPro" id="IPR057480">
    <property type="entry name" value="MAP1A/B/S-like_MBL"/>
</dbReference>
<feature type="compositionally biased region" description="Basic and acidic residues" evidence="2">
    <location>
        <begin position="2672"/>
        <end position="2687"/>
    </location>
</feature>
<dbReference type="GO" id="GO:0008017">
    <property type="term" value="F:microtubule binding"/>
    <property type="evidence" value="ECO:0007669"/>
    <property type="project" value="InterPro"/>
</dbReference>
<feature type="compositionally biased region" description="Acidic residues" evidence="2">
    <location>
        <begin position="921"/>
        <end position="932"/>
    </location>
</feature>
<feature type="compositionally biased region" description="Basic and acidic residues" evidence="2">
    <location>
        <begin position="933"/>
        <end position="945"/>
    </location>
</feature>
<feature type="compositionally biased region" description="Basic and acidic residues" evidence="2">
    <location>
        <begin position="2449"/>
        <end position="2502"/>
    </location>
</feature>
<evidence type="ECO:0000313" key="6">
    <source>
        <dbReference type="Proteomes" id="UP000668214"/>
    </source>
</evidence>
<feature type="non-terminal residue" evidence="5">
    <location>
        <position position="4656"/>
    </location>
</feature>
<feature type="compositionally biased region" description="Polar residues" evidence="2">
    <location>
        <begin position="1115"/>
        <end position="1128"/>
    </location>
</feature>
<feature type="compositionally biased region" description="Basic and acidic residues" evidence="2">
    <location>
        <begin position="1487"/>
        <end position="1510"/>
    </location>
</feature>
<dbReference type="GO" id="GO:0043025">
    <property type="term" value="C:neuronal cell body"/>
    <property type="evidence" value="ECO:0007669"/>
    <property type="project" value="TreeGrafter"/>
</dbReference>
<feature type="compositionally biased region" description="Acidic residues" evidence="2">
    <location>
        <begin position="1968"/>
        <end position="1979"/>
    </location>
</feature>
<dbReference type="GO" id="GO:0031114">
    <property type="term" value="P:regulation of microtubule depolymerization"/>
    <property type="evidence" value="ECO:0007669"/>
    <property type="project" value="TreeGrafter"/>
</dbReference>
<feature type="compositionally biased region" description="Low complexity" evidence="2">
    <location>
        <begin position="3230"/>
        <end position="3240"/>
    </location>
</feature>
<feature type="compositionally biased region" description="Low complexity" evidence="2">
    <location>
        <begin position="7"/>
        <end position="32"/>
    </location>
</feature>
<feature type="compositionally biased region" description="Acidic residues" evidence="2">
    <location>
        <begin position="2231"/>
        <end position="2240"/>
    </location>
</feature>
<feature type="coiled-coil region" evidence="1">
    <location>
        <begin position="1415"/>
        <end position="1460"/>
    </location>
</feature>
<evidence type="ECO:0000256" key="1">
    <source>
        <dbReference type="SAM" id="Coils"/>
    </source>
</evidence>
<feature type="compositionally biased region" description="Polar residues" evidence="2">
    <location>
        <begin position="3003"/>
        <end position="3013"/>
    </location>
</feature>
<feature type="region of interest" description="Disordered" evidence="2">
    <location>
        <begin position="1962"/>
        <end position="1982"/>
    </location>
</feature>
<feature type="compositionally biased region" description="Basic and acidic residues" evidence="2">
    <location>
        <begin position="972"/>
        <end position="1045"/>
    </location>
</feature>
<dbReference type="Proteomes" id="UP000668214">
    <property type="component" value="Unassembled WGS sequence"/>
</dbReference>
<feature type="compositionally biased region" description="Polar residues" evidence="2">
    <location>
        <begin position="3021"/>
        <end position="3035"/>
    </location>
</feature>
<feature type="region of interest" description="Disordered" evidence="2">
    <location>
        <begin position="4147"/>
        <end position="4173"/>
    </location>
</feature>
<feature type="compositionally biased region" description="Basic and acidic residues" evidence="2">
    <location>
        <begin position="2213"/>
        <end position="2230"/>
    </location>
</feature>
<feature type="region of interest" description="Disordered" evidence="2">
    <location>
        <begin position="737"/>
        <end position="849"/>
    </location>
</feature>
<feature type="compositionally biased region" description="Basic and acidic residues" evidence="2">
    <location>
        <begin position="577"/>
        <end position="608"/>
    </location>
</feature>
<feature type="compositionally biased region" description="Basic and acidic residues" evidence="2">
    <location>
        <begin position="4401"/>
        <end position="4432"/>
    </location>
</feature>
<evidence type="ECO:0000259" key="3">
    <source>
        <dbReference type="Pfam" id="PF23415"/>
    </source>
</evidence>
<dbReference type="Pfam" id="PF23415">
    <property type="entry name" value="MAPB1_N"/>
    <property type="match status" value="1"/>
</dbReference>
<feature type="compositionally biased region" description="Basic and acidic residues" evidence="2">
    <location>
        <begin position="4285"/>
        <end position="4296"/>
    </location>
</feature>
<feature type="compositionally biased region" description="Basic and acidic residues" evidence="2">
    <location>
        <begin position="3051"/>
        <end position="3074"/>
    </location>
</feature>
<dbReference type="GO" id="GO:0005829">
    <property type="term" value="C:cytosol"/>
    <property type="evidence" value="ECO:0007669"/>
    <property type="project" value="TreeGrafter"/>
</dbReference>
<dbReference type="GO" id="GO:0007409">
    <property type="term" value="P:axonogenesis"/>
    <property type="evidence" value="ECO:0007669"/>
    <property type="project" value="TreeGrafter"/>
</dbReference>
<feature type="region of interest" description="Disordered" evidence="2">
    <location>
        <begin position="3551"/>
        <end position="3627"/>
    </location>
</feature>
<feature type="compositionally biased region" description="Basic and acidic residues" evidence="2">
    <location>
        <begin position="2928"/>
        <end position="2943"/>
    </location>
</feature>
<feature type="region of interest" description="Disordered" evidence="2">
    <location>
        <begin position="2672"/>
        <end position="3187"/>
    </location>
</feature>
<feature type="compositionally biased region" description="Polar residues" evidence="2">
    <location>
        <begin position="832"/>
        <end position="841"/>
    </location>
</feature>
<sequence>MTNVEQSPSPSTPITGISVPMQAAAQQQQQPQQHPPPSPLSGCYLLVVLPEPHTAQHKDLILNRLAKGFLSWDKDSCHVDLEKELLALVAQAPEGEEARNGERLIQYATENLVTEVLIHPQTNTLLQCIRNLLASFTKHRHIIHAGYTFGGNGSWILQDGTFSLSDFLDAFSEYEVQRVLRAYENSVTVDIHCAGVGDWTTNRLSKEACCRSCRVRVNPDDVLTAGVPAIMSFTNYIGQYLVSQTLDQLMEPSDVVGNIRFSHPTLYVFPGGQGDAALFGINGFNMLVDGGFARKACFWDFTRHLDRLDAVLVTRINNSNIGGMFSVLRKKKEMHVYPQIGHFFCNLVERRQSNSPDGDKDIDPLIFNLTDIGQEMVVNLRHINLRAHPCYRDLDPINLYHKVGHGTLDMYVLSPSKDSREVREFLAKWHTSDSKLFAGSHKKDSNNLTFPIHNLVSICALLVWQPANPEDNITRILFPGSTPQHKIFEGFERLKHLDFLKHPVCSAKTLSPSVSLTTLRDKPTKQKLSLIEKEPKKILELKKEKREPSEPKSIKAADETVSKSISQSTPIIPASKPKTEMKTKKVVENKKIETEAKESKKIEKELKEVKKKPKKEPIKVEKPEKREDDVKKIDLIKPESEKIKEPKEPKEPKPKPEPKKKEPKESKVKVELKKSEVTPKPKLIEKKAKPSGAEKRDAVKSSPTTPKKTLNGAATKTEISKAVPKVKPAVKVAPSLPAKSAKEANNRKVVEQKKSEVEKSAVKDSAAPVVKVTAKPKPMDRKPISRRAKPVSPNKARMPGSPAKSTRSTPTASVKSDKDGVIRKVKDDKGTTDSSTVSTPSGIEPEIVKPIDKSLIEQSEDISLDSIESKVLADLKEEREVVEEIEAVLQKAERIEEIRKDDRFEGDDEITAEATDKKEEDITEEDVTAEIEDVPKKEGSRKESQELTEEDEYLIVEKEEVYTEDSAQSGEGEQKHVLDEAQSEKAKVLKDVETMKEKGEKEEPEEKGKDDSPEKKVEKILDKEEKEIAELSSEHKEQLQEEVKEIIASAAEIVQKAEEKDDSGKKDSEDVTKEPSSLSPDKLDSSEKRTTDTDIKPDVDQKENILEKMEESQERISTIESGATTTAPTLPEDERIPLDEIKEDIDEKHVIEEVKEKDAPEKLLKKEVIPETVIAAAKPEVKVFDVRQAMPNLQRDIVKTPDEVADLPVHEEVDPKLYRMEDFEKGKEEKLSPSAQEDKESPIPPAKEQKGVFSFFGKVADKFEKGIDKLTKKKKDSEKDSDEKSSSKLSSPKEPKVQEKTVLEEVDMGKVFPKIGKPVDKPETFEEAKPTTVDVKVAAIKETAAFIQEEILDAQKKSVPDIEEKLPTDKLDEIKKIEAKIEESFLAKDVSPDVVSPTKLIEDKEIAKDIELLKEEDIGEDVEEVKALLEEASKKFKTVKDSLRDSLESLEDKIKEEIAEIHETPSALKDIVKDTLEGVAEKLEEIKPHIESHLPDTKEPEKVKFAIPKDEEFEEEYEEEIEGPYRDMKEAVRDVGEVLAGTAGIELEDKPKDVIEIVKKVAEVLREDNFLSDKTLFEQAAKKEEISPISTDRKSSKEEISPILTERKPSISSEKISPEKVAKLEEEELKLAHEDIVTLKKVDVTEVFPVHKELEKFEKPDKLPYEKSDALEVKEKPCVKVVKEKDDIVTSPIKDVAKDKRDVQKICEEILKDYQYICDQHKKQMDDDTSRVDVMQAGIEDVCVKEVAKRPSFEKKLEDEIEESVIGFEQKISPAKAEIVMVTPGSTPTSPKFVTDKIYDEGLEIGYRELPEDIKQILNKEVPVEEIIEELVITKKKKVTIEVIEYIIVTKRIPRERVIYIIEEIITKKGFPRESVIDDPEILRLKESVTLEKRMEIEEYILNEYIVKGKRITIEIVQEISIKKVVPKKIVIEIIEEIIVKRKLARHMILNGPEEVLSEIIQEKSPEESPEQSAEEQITEEQKIDIPAKQEFAAEVPDAPTEEKKLTNEGVFNVPEIEIPETESITSQEKAEIEEYIINEYITKGDNINIKKLEEICGKKKVPKRIIIEIIEEIIIKRKLPRHTILSITDEELLHIIKEEAIPEWQVLTEKVTETKPVAEVPSTEEKKSPIELKKDKKEDVLEQEMSVEEELLATSEEEDVEKEVDGFVSIPRRISDTADIKKKAISEIPSSVTKEHEKDVIDDFEAVEQEYKVRDVQSPEKASEMKEKEDIEESVEDTTSEVIEADEKFVQETKGKVGIEEFQIAKDIKPTDEKQEPVERDISEISEIVDTTEKYLDEAKEKTDDILQKETATILTPSISDKAEKPSIEDLKIEPPVKEEVEELQLKKVAEEVKAETKLADATGFTQESKVELLEDDKKSKLLETTEIKEAPITKEEKSLQETLAAKPFVDGTVKRMLVTACSEDGREEIEICPSGSITFTKTVTPHDSFKDISAKSTPDKDSLLLDKDSRSDISTPEKDSISDKSAPEGKDKITSEDSLEKSPAGPRDSQDLEDSLEKSELHKPKVPEELKDITKSPVEKDLEVSDKIAEKDIPKSPKEEQVEPKSPTKEDVEKIEKKSPIELAEKPKLPIEKMLPESKKEGTIGVSKTPESLHSEDVSPAETIFSKSPTDKSEMYFAKAPITEEDVAIEKDIKKLPEFIKEIKPTVDKELPISLEKSEDIKSLDKSPSILSDKVDEKENDKLKSPSIMEKETVSEKLPILESEHYDEKGPIDEARSPSAISDKSDEKKEAERSKSPSIAADKPDLQDVTERYLGKPKSPIFDRPDSPKAIDKTEESHDKDRSPSVASDKSDSKKVSDRSRSPSVSVEKVDFERTRSPSVTSAKDDKLEQFPVAKSPEISEVVLKSPKLEEDKSDLKDIMQPPLDKSRSPSVTSGISESKESDRSKSPSIAGEKPDIKDSPSISGEKIDLKDVAEPADRSKSPSVTGEKPDLKDVTVEKSRSSSITGEQKESLDHSKSPSIAGEKPDLKDVIELSDEKSKSATAMSITTDSKGLDDQSKSPSSTDLTDITEQSSLDKSKSPSVTSITFDQKESVEKTKSPIPNKKEEPDRSKSPSITSEKSDEKKSVDDSKATSVTEEKPDLKDAMEPSGDKSRSSSVASEKAELFEKSTSPVSDKLEPPVDRSKSLSVASDKSDEKTSDDKDNDIISHDRPVSPSIVFDKPVDDNKQSIEKIDVDGLQTSGIIGDSDFVDKTRSLSIISDKTEPKSPSDVSKSPSLLDDQKNKSRSSSVAISQIPEAKGERSISPSSVDDQKDISRSSSVASERLDDIKVSQIPEAKGERSISPSSADDQKDKSKSSSVVSEKLDGIKVSQVPEAKGEQSISPSLDTGKISKDESAKSSRASSPVDKTPKDRSRSQNVFDAGEKTPVRSRTASLFDDKLSEKPLPQEEKHFDMGKPLDEKDECKKDSKSPITSPETIEKKMQKIREKRFADFKEPDVEQLSKIEKSDDEEEDVIKVTAEKKAEIEMYILDEFIMRKRKISLAVIERLVMMYSVPQFIVMEIIEDIINRQNMPRSAVFDFKKIPRNTVIEGDLGEPEEKDLDISEKREEPGEKYLDGKISPAGSDRYGRDSKAALSASPSLSPEPIPSDKSTQDSPARSEPHIDEEILISEEKRMEIEKLLEEEYIKKGKKITEMILEEIIIMTSLPRYIILEILEEIILKRKIPRESVIDVEIYQEEEPEDYDKVMYHYEGTTDVDYELPHDARGMYPESGEQQLDKSDYPPDYESQFHKAFVGGMTEMRTTHITTLSGKSTPEFTHDAISKIEPTDKVPEKLSESTLTTTHITRTDVEDTKTVQSAQTVTILRESEITKAADKDKPEETAGISATTTEVMKGIEPQEIVKEIKQSSIQQDELETITKIIKKEIMEHDEPEVVTKVVKREIIEQDEPEIITKVMRREIVIPDEDTSDSKEDSGECMKTITTKTTRTIVTEELADAELAQANPSKIYTDPTSGSIYKVVSDEDASDAASADIKRIVTTVTTITGPDGKVTTKTDVKESTDTLAGEKLLEKLTESPKPAEKIIKETITTVTSGTTTPDVKAFYSDSGKSTPDLKHEAKLESTIKERLDADKFEHPVSPLIRELISDDKSYSGKSSPDISLPKDIVFSGKSTPEVPTSPLIRDGAVVQPHVSGRSTPDKRSDCRSSTSTPEGFRSGEMIRTIVTTTKTVSDEGEIVTTTREVTETTNEKGETVVLAEKTDVKVDERLPSKDAAESAISNIIGSIKSSELQRGGPGEERHTYSDDEPPSSSLSSTLQVGYSPQTAHRYESSSDKQEEQEQVEFSVAAMSSSFYGELPAVPPQISAMKTFHGETGMQKSSDPIHSRFTVEKEPAGDYGEKPDAKRYVDEADLDFDKALMDKEMKEAGGTFSSGIEPRYTNGSLRHEATDEKDHPSSSFRDDKDDSKGDSKKDPLEGWGTPLGLPSPKPPKKFNLKNSAQFPSCSNETTSDTLNFDVVKNWGEPLRLPSPAPVTNEISNKGAPSTPKKERKQAKKIQSENIKNKKRSESPGKNEKKMKDSKNKIQPVYMDLAYVPHHGNSYYTSLEFFKRVRARYYVFSGTEPSREVYDALLEAKKTWEDKDLEVTMIPTYDTDTLGYWVADNEEALAANHIDLSPSASRCTINLQDHETSCSAYRLEF</sequence>
<keyword evidence="1" id="KW-0175">Coiled coil</keyword>
<feature type="compositionally biased region" description="Basic and acidic residues" evidence="2">
    <location>
        <begin position="3137"/>
        <end position="3147"/>
    </location>
</feature>
<feature type="compositionally biased region" description="Basic and acidic residues" evidence="2">
    <location>
        <begin position="3398"/>
        <end position="3431"/>
    </location>
</feature>
<accession>A0A836JL91</accession>
<feature type="compositionally biased region" description="Basic and acidic residues" evidence="2">
    <location>
        <begin position="2695"/>
        <end position="2717"/>
    </location>
</feature>
<feature type="region of interest" description="Disordered" evidence="2">
    <location>
        <begin position="539"/>
        <end position="721"/>
    </location>
</feature>
<feature type="compositionally biased region" description="Basic and acidic residues" evidence="2">
    <location>
        <begin position="2783"/>
        <end position="2823"/>
    </location>
</feature>
<feature type="compositionally biased region" description="Basic and acidic residues" evidence="2">
    <location>
        <begin position="2517"/>
        <end position="2604"/>
    </location>
</feature>
<feature type="compositionally biased region" description="Low complexity" evidence="2">
    <location>
        <begin position="3595"/>
        <end position="3605"/>
    </location>
</feature>
<feature type="region of interest" description="Disordered" evidence="2">
    <location>
        <begin position="2436"/>
        <end position="2629"/>
    </location>
</feature>